<proteinExistence type="predicted"/>
<feature type="transmembrane region" description="Helical" evidence="2">
    <location>
        <begin position="248"/>
        <end position="268"/>
    </location>
</feature>
<keyword evidence="2" id="KW-1133">Transmembrane helix</keyword>
<feature type="transmembrane region" description="Helical" evidence="2">
    <location>
        <begin position="299"/>
        <end position="318"/>
    </location>
</feature>
<keyword evidence="2" id="KW-0472">Membrane</keyword>
<feature type="transmembrane region" description="Helical" evidence="2">
    <location>
        <begin position="562"/>
        <end position="582"/>
    </location>
</feature>
<feature type="transmembrane region" description="Helical" evidence="2">
    <location>
        <begin position="405"/>
        <end position="423"/>
    </location>
</feature>
<feature type="transmembrane region" description="Helical" evidence="2">
    <location>
        <begin position="188"/>
        <end position="208"/>
    </location>
</feature>
<feature type="transmembrane region" description="Helical" evidence="2">
    <location>
        <begin position="533"/>
        <end position="550"/>
    </location>
</feature>
<feature type="transmembrane region" description="Helical" evidence="2">
    <location>
        <begin position="502"/>
        <end position="521"/>
    </location>
</feature>
<comment type="caution">
    <text evidence="3">The sequence shown here is derived from an EMBL/GenBank/DDBJ whole genome shotgun (WGS) entry which is preliminary data.</text>
</comment>
<evidence type="ECO:0000313" key="4">
    <source>
        <dbReference type="Proteomes" id="UP000241808"/>
    </source>
</evidence>
<feature type="transmembrane region" description="Helical" evidence="2">
    <location>
        <begin position="613"/>
        <end position="630"/>
    </location>
</feature>
<feature type="transmembrane region" description="Helical" evidence="2">
    <location>
        <begin position="381"/>
        <end position="399"/>
    </location>
</feature>
<dbReference type="Pfam" id="PF10101">
    <property type="entry name" value="DUF2339"/>
    <property type="match status" value="1"/>
</dbReference>
<organism evidence="3 4">
    <name type="scientific">Phreatobacter oligotrophus</name>
    <dbReference type="NCBI Taxonomy" id="1122261"/>
    <lineage>
        <taxon>Bacteria</taxon>
        <taxon>Pseudomonadati</taxon>
        <taxon>Pseudomonadota</taxon>
        <taxon>Alphaproteobacteria</taxon>
        <taxon>Hyphomicrobiales</taxon>
        <taxon>Phreatobacteraceae</taxon>
        <taxon>Phreatobacter</taxon>
    </lineage>
</organism>
<feature type="transmembrane region" description="Helical" evidence="2">
    <location>
        <begin position="642"/>
        <end position="666"/>
    </location>
</feature>
<name>A0A2T4ZFS7_9HYPH</name>
<feature type="transmembrane region" description="Helical" evidence="2">
    <location>
        <begin position="220"/>
        <end position="242"/>
    </location>
</feature>
<feature type="transmembrane region" description="Helical" evidence="2">
    <location>
        <begin position="159"/>
        <end position="176"/>
    </location>
</feature>
<feature type="transmembrane region" description="Helical" evidence="2">
    <location>
        <begin position="779"/>
        <end position="800"/>
    </location>
</feature>
<feature type="transmembrane region" description="Helical" evidence="2">
    <location>
        <begin position="275"/>
        <end position="293"/>
    </location>
</feature>
<dbReference type="InterPro" id="IPR019286">
    <property type="entry name" value="DUF2339_TM"/>
</dbReference>
<evidence type="ECO:0000256" key="1">
    <source>
        <dbReference type="SAM" id="MobiDB-lite"/>
    </source>
</evidence>
<dbReference type="RefSeq" id="WP_108174719.1">
    <property type="nucleotide sequence ID" value="NZ_PZZL01000002.1"/>
</dbReference>
<feature type="transmembrane region" description="Helical" evidence="2">
    <location>
        <begin position="848"/>
        <end position="868"/>
    </location>
</feature>
<feature type="transmembrane region" description="Helical" evidence="2">
    <location>
        <begin position="468"/>
        <end position="490"/>
    </location>
</feature>
<feature type="transmembrane region" description="Helical" evidence="2">
    <location>
        <begin position="902"/>
        <end position="919"/>
    </location>
</feature>
<feature type="transmembrane region" description="Helical" evidence="2">
    <location>
        <begin position="678"/>
        <end position="696"/>
    </location>
</feature>
<dbReference type="OrthoDB" id="5422830at2"/>
<keyword evidence="2" id="KW-0812">Transmembrane</keyword>
<gene>
    <name evidence="3" type="ORF">C8P69_102153</name>
</gene>
<feature type="transmembrane region" description="Helical" evidence="2">
    <location>
        <begin position="747"/>
        <end position="767"/>
    </location>
</feature>
<feature type="transmembrane region" description="Helical" evidence="2">
    <location>
        <begin position="875"/>
        <end position="896"/>
    </location>
</feature>
<dbReference type="EMBL" id="PZZL01000002">
    <property type="protein sequence ID" value="PTM60771.1"/>
    <property type="molecule type" value="Genomic_DNA"/>
</dbReference>
<feature type="transmembrane region" description="Helical" evidence="2">
    <location>
        <begin position="323"/>
        <end position="341"/>
    </location>
</feature>
<feature type="transmembrane region" description="Helical" evidence="2">
    <location>
        <begin position="347"/>
        <end position="369"/>
    </location>
</feature>
<feature type="transmembrane region" description="Helical" evidence="2">
    <location>
        <begin position="428"/>
        <end position="448"/>
    </location>
</feature>
<feature type="transmembrane region" description="Helical" evidence="2">
    <location>
        <begin position="588"/>
        <end position="606"/>
    </location>
</feature>
<evidence type="ECO:0000256" key="2">
    <source>
        <dbReference type="SAM" id="Phobius"/>
    </source>
</evidence>
<feature type="region of interest" description="Disordered" evidence="1">
    <location>
        <begin position="130"/>
        <end position="149"/>
    </location>
</feature>
<accession>A0A2T4ZFS7</accession>
<dbReference type="PANTHER" id="PTHR38434:SF1">
    <property type="entry name" value="BLL2549 PROTEIN"/>
    <property type="match status" value="1"/>
</dbReference>
<dbReference type="InterPro" id="IPR014600">
    <property type="entry name" value="UCP035905_mem"/>
</dbReference>
<dbReference type="PANTHER" id="PTHR38434">
    <property type="entry name" value="BLL2549 PROTEIN"/>
    <property type="match status" value="1"/>
</dbReference>
<feature type="compositionally biased region" description="Pro residues" evidence="1">
    <location>
        <begin position="134"/>
        <end position="146"/>
    </location>
</feature>
<keyword evidence="4" id="KW-1185">Reference proteome</keyword>
<dbReference type="Proteomes" id="UP000241808">
    <property type="component" value="Unassembled WGS sequence"/>
</dbReference>
<dbReference type="AlphaFoldDB" id="A0A2T4ZFS7"/>
<evidence type="ECO:0000313" key="3">
    <source>
        <dbReference type="EMBL" id="PTM60771.1"/>
    </source>
</evidence>
<feature type="transmembrane region" description="Helical" evidence="2">
    <location>
        <begin position="6"/>
        <end position="26"/>
    </location>
</feature>
<feature type="transmembrane region" description="Helical" evidence="2">
    <location>
        <begin position="716"/>
        <end position="735"/>
    </location>
</feature>
<reference evidence="3 4" key="1">
    <citation type="submission" date="2018-04" db="EMBL/GenBank/DDBJ databases">
        <title>Genomic Encyclopedia of Archaeal and Bacterial Type Strains, Phase II (KMG-II): from individual species to whole genera.</title>
        <authorList>
            <person name="Goeker M."/>
        </authorList>
    </citation>
    <scope>NUCLEOTIDE SEQUENCE [LARGE SCALE GENOMIC DNA]</scope>
    <source>
        <strain evidence="3 4">DSM 25521</strain>
    </source>
</reference>
<sequence length="934" mass="96771">MDFVFAILLGLAAVLALPILTIVAFMRSGEAKRRLDIAEMRIRQVETELTLVRAALDAAPRAAAAGEAAAIAPVPAPDPTVAYVAPPDAIPAEAPPSEVVAPAAAEPLGAPEPMAARRSVPSVAASAPLEAIDPAPPAPPAPPPPSNLGGFEETIGSRWAVWIGAVALGLGGLFLVRYSIEAGLIGPGLRITFGLLFALALLAGGEWLRRSDKGLPTLPLADIPAALTGAGAVAAFGTIYAAHALYDFIGPAFTFVALAAVAMGTLVLAGLHGPLLGAIGLVAAFAAPFLVASANPNPYIFPIYAAIITAACFTLAWIRDWPWLRGAATTLAVALGTITMIGTGGGAYPSLIQALAGIVTAALLVVPGIRFVPPRERGMDGHATAILAAFALLAMLAVMESRQDLAAVGLYLVLSLGVLGIVWRTPTVVLAVPATGVLALLVLLGWVTGVKPSTMLDPLGMPPDYPDVLARIGWAGLAFGLVFGIGPAAITVMRRQREAATVLILAATSVAMPLAVLAIVYGKVEGFVISPRFAAIAMVLAASFAVATEAAHRLRSGQRPGLASAAAIYAIGALAAVAFALTLLLERAWLTLALAAMVAGIAWVYTFRPLPQLRWVAALAGIGVLARVIWDPAINGADVGETIIFNWLLPGYGLPALAAVAASILLRRRRGEDEPVAILEGLAMVFTALLVIVEVRHAFGAAGMRLHAAPLTFPEAATHTVTMLAFGLGLSRLSAWRSGALWDNALVVARFASWAWIAVVMGFAFNPWLTGRPVGTHAIVNWALLGYGFGAVLTFAAAYFDRRAGRMMEGRIMGLFGLAMLVTYANIVVAMLFRGWVSLWGIGDAELYAYSAVWLAFGLALLGAGAYLGSRTLRLASAALVALAVLKVFLIDMAGLTGLWRALSFIGLGLVLLVVGRVYQRVLGIAQARAAGGA</sequence>
<feature type="transmembrane region" description="Helical" evidence="2">
    <location>
        <begin position="812"/>
        <end position="836"/>
    </location>
</feature>
<dbReference type="PIRSF" id="PIRSF035905">
    <property type="entry name" value="UCP035905_mp"/>
    <property type="match status" value="1"/>
</dbReference>
<protein>
    <submittedName>
        <fullName evidence="3">Putative membrane protein</fullName>
    </submittedName>
</protein>